<sequence length="131" mass="15002">MKFASADPQKPTAAFWELVDLGRRKPDACLARLAELDTPELVDLYWAYKDAADLLREPEYYEYMTGITSEDGIADLASWIVAQGKEYYQRILAHPEKVPTEEPEPYFDLESAAVEEHIERHGDGIPWRDPS</sequence>
<reference evidence="2 3" key="1">
    <citation type="submission" date="2018-11" db="EMBL/GenBank/DDBJ databases">
        <title>Lysobacter cryohumiis sp. nov., isolated from soil in the Tianshan Mountains, Xinjiang, China.</title>
        <authorList>
            <person name="Luo Y."/>
            <person name="Sheng H."/>
        </authorList>
    </citation>
    <scope>NUCLEOTIDE SEQUENCE [LARGE SCALE GENOMIC DNA]</scope>
    <source>
        <strain evidence="2 3">ZS60</strain>
    </source>
</reference>
<keyword evidence="3" id="KW-1185">Reference proteome</keyword>
<protein>
    <submittedName>
        <fullName evidence="2">DUF4240 domain-containing protein</fullName>
    </submittedName>
</protein>
<name>A0A3M8T617_9GAMM</name>
<dbReference type="RefSeq" id="WP_123086321.1">
    <property type="nucleotide sequence ID" value="NZ_RIBS01000001.1"/>
</dbReference>
<evidence type="ECO:0000259" key="1">
    <source>
        <dbReference type="Pfam" id="PF14024"/>
    </source>
</evidence>
<evidence type="ECO:0000313" key="3">
    <source>
        <dbReference type="Proteomes" id="UP000267049"/>
    </source>
</evidence>
<proteinExistence type="predicted"/>
<evidence type="ECO:0000313" key="2">
    <source>
        <dbReference type="EMBL" id="RNF86202.1"/>
    </source>
</evidence>
<dbReference type="OrthoDB" id="6200718at2"/>
<dbReference type="Proteomes" id="UP000267049">
    <property type="component" value="Unassembled WGS sequence"/>
</dbReference>
<dbReference type="InterPro" id="IPR025334">
    <property type="entry name" value="DUF4240"/>
</dbReference>
<dbReference type="AlphaFoldDB" id="A0A3M8T617"/>
<accession>A0A3M8T617</accession>
<gene>
    <name evidence="2" type="ORF">EER27_01915</name>
</gene>
<feature type="domain" description="DUF4240" evidence="1">
    <location>
        <begin position="13"/>
        <end position="110"/>
    </location>
</feature>
<organism evidence="2 3">
    <name type="scientific">Montanilutibacter psychrotolerans</name>
    <dbReference type="NCBI Taxonomy" id="1327343"/>
    <lineage>
        <taxon>Bacteria</taxon>
        <taxon>Pseudomonadati</taxon>
        <taxon>Pseudomonadota</taxon>
        <taxon>Gammaproteobacteria</taxon>
        <taxon>Lysobacterales</taxon>
        <taxon>Lysobacteraceae</taxon>
        <taxon>Montanilutibacter</taxon>
    </lineage>
</organism>
<comment type="caution">
    <text evidence="2">The sequence shown here is derived from an EMBL/GenBank/DDBJ whole genome shotgun (WGS) entry which is preliminary data.</text>
</comment>
<dbReference type="EMBL" id="RIBS01000001">
    <property type="protein sequence ID" value="RNF86202.1"/>
    <property type="molecule type" value="Genomic_DNA"/>
</dbReference>
<dbReference type="Pfam" id="PF14024">
    <property type="entry name" value="DUF4240"/>
    <property type="match status" value="1"/>
</dbReference>